<dbReference type="Pfam" id="PF13411">
    <property type="entry name" value="MerR_1"/>
    <property type="match status" value="1"/>
</dbReference>
<name>A0ABX1FHD6_9PSEU</name>
<dbReference type="RefSeq" id="WP_167975061.1">
    <property type="nucleotide sequence ID" value="NZ_VSRL01000053.1"/>
</dbReference>
<evidence type="ECO:0000313" key="3">
    <source>
        <dbReference type="EMBL" id="NKE58389.1"/>
    </source>
</evidence>
<dbReference type="InterPro" id="IPR000551">
    <property type="entry name" value="MerR-type_HTH_dom"/>
</dbReference>
<dbReference type="PANTHER" id="PTHR30204:SF93">
    <property type="entry name" value="HTH MERR-TYPE DOMAIN-CONTAINING PROTEIN"/>
    <property type="match status" value="1"/>
</dbReference>
<comment type="caution">
    <text evidence="3">The sequence shown here is derived from an EMBL/GenBank/DDBJ whole genome shotgun (WGS) entry which is preliminary data.</text>
</comment>
<dbReference type="SMART" id="SM00422">
    <property type="entry name" value="HTH_MERR"/>
    <property type="match status" value="1"/>
</dbReference>
<sequence>MLTISQLAAYAGVTVRAVRHYHQIGLLPEPERDQSGYRTYDAAAVVRLIRIHILADAGVPLARVQELLDAGQEEFTAGVQEIDKDLRAEIRRLQSTRKRLARLSAGEQLTLPQSVVGYLDRLRGLGVEEQYIEMERDVWIMIAAQVPHLIDAVIAQKHEQLDDPDMVKLYSFLQGPLDGPADDPRIVEIADILERLRIRALEACVTDADGFDDQFVTLLDTTMVNSSPGAARVVAILEERGWKGWTRIEQVPADRLNTQSGPTE</sequence>
<dbReference type="InterPro" id="IPR009061">
    <property type="entry name" value="DNA-bd_dom_put_sf"/>
</dbReference>
<dbReference type="CDD" id="cd00592">
    <property type="entry name" value="HTH_MerR-like"/>
    <property type="match status" value="1"/>
</dbReference>
<dbReference type="EMBL" id="VSRL01000053">
    <property type="protein sequence ID" value="NKE58389.1"/>
    <property type="molecule type" value="Genomic_DNA"/>
</dbReference>
<dbReference type="Gene3D" id="1.10.1660.10">
    <property type="match status" value="1"/>
</dbReference>
<dbReference type="PROSITE" id="PS50937">
    <property type="entry name" value="HTH_MERR_2"/>
    <property type="match status" value="1"/>
</dbReference>
<proteinExistence type="predicted"/>
<evidence type="ECO:0000259" key="2">
    <source>
        <dbReference type="PROSITE" id="PS50937"/>
    </source>
</evidence>
<protein>
    <submittedName>
        <fullName evidence="3">MerR family transcriptional regulator</fullName>
    </submittedName>
</protein>
<dbReference type="InterPro" id="IPR047057">
    <property type="entry name" value="MerR_fam"/>
</dbReference>
<dbReference type="Proteomes" id="UP001515943">
    <property type="component" value="Unassembled WGS sequence"/>
</dbReference>
<gene>
    <name evidence="3" type="ORF">FXN61_16785</name>
</gene>
<dbReference type="PRINTS" id="PR00040">
    <property type="entry name" value="HTHMERR"/>
</dbReference>
<keyword evidence="1" id="KW-0238">DNA-binding</keyword>
<evidence type="ECO:0000313" key="4">
    <source>
        <dbReference type="Proteomes" id="UP001515943"/>
    </source>
</evidence>
<evidence type="ECO:0000256" key="1">
    <source>
        <dbReference type="ARBA" id="ARBA00023125"/>
    </source>
</evidence>
<feature type="domain" description="HTH merR-type" evidence="2">
    <location>
        <begin position="1"/>
        <end position="70"/>
    </location>
</feature>
<keyword evidence="4" id="KW-1185">Reference proteome</keyword>
<accession>A0ABX1FHD6</accession>
<dbReference type="SUPFAM" id="SSF46955">
    <property type="entry name" value="Putative DNA-binding domain"/>
    <property type="match status" value="1"/>
</dbReference>
<dbReference type="PANTHER" id="PTHR30204">
    <property type="entry name" value="REDOX-CYCLING DRUG-SENSING TRANSCRIPTIONAL ACTIVATOR SOXR"/>
    <property type="match status" value="1"/>
</dbReference>
<reference evidence="3 4" key="1">
    <citation type="submission" date="2019-08" db="EMBL/GenBank/DDBJ databases">
        <title>Lentzea from Indian Himalayas.</title>
        <authorList>
            <person name="Mandal S."/>
            <person name="Mallick Gupta A."/>
            <person name="Maiti P.K."/>
            <person name="Sarkar J."/>
            <person name="Mandal S."/>
        </authorList>
    </citation>
    <scope>NUCLEOTIDE SEQUENCE [LARGE SCALE GENOMIC DNA]</scope>
    <source>
        <strain evidence="3 4">PSKA42</strain>
    </source>
</reference>
<organism evidence="3 4">
    <name type="scientific">Lentzea indica</name>
    <dbReference type="NCBI Taxonomy" id="2604800"/>
    <lineage>
        <taxon>Bacteria</taxon>
        <taxon>Bacillati</taxon>
        <taxon>Actinomycetota</taxon>
        <taxon>Actinomycetes</taxon>
        <taxon>Pseudonocardiales</taxon>
        <taxon>Pseudonocardiaceae</taxon>
        <taxon>Lentzea</taxon>
    </lineage>
</organism>